<name>A0A6L5JWC7_RHOTE</name>
<proteinExistence type="predicted"/>
<evidence type="ECO:0000313" key="3">
    <source>
        <dbReference type="Proteomes" id="UP000480275"/>
    </source>
</evidence>
<dbReference type="InterPro" id="IPR011604">
    <property type="entry name" value="PDDEXK-like_dom_sf"/>
</dbReference>
<dbReference type="GO" id="GO:0004386">
    <property type="term" value="F:helicase activity"/>
    <property type="evidence" value="ECO:0007669"/>
    <property type="project" value="UniProtKB-KW"/>
</dbReference>
<dbReference type="AlphaFoldDB" id="A0A6L5JWC7"/>
<protein>
    <submittedName>
        <fullName evidence="2">Inactivated superfamily I helicase</fullName>
    </submittedName>
</protein>
<dbReference type="InterPro" id="IPR027417">
    <property type="entry name" value="P-loop_NTPase"/>
</dbReference>
<dbReference type="OrthoDB" id="9761147at2"/>
<keyword evidence="2" id="KW-0347">Helicase</keyword>
<feature type="domain" description="PD-(D/E)XK endonuclease-like" evidence="1">
    <location>
        <begin position="723"/>
        <end position="1013"/>
    </location>
</feature>
<reference evidence="2 3" key="1">
    <citation type="submission" date="2019-10" db="EMBL/GenBank/DDBJ databases">
        <title>Whole-genome sequence of the purple nonsulfur photosynthetic bacterium Rhodocyclus tenuis.</title>
        <authorList>
            <person name="Kyndt J.A."/>
            <person name="Meyer T.E."/>
        </authorList>
    </citation>
    <scope>NUCLEOTIDE SEQUENCE [LARGE SCALE GENOMIC DNA]</scope>
    <source>
        <strain evidence="2 3">DSM 110</strain>
    </source>
</reference>
<dbReference type="Gene3D" id="3.90.320.10">
    <property type="match status" value="1"/>
</dbReference>
<evidence type="ECO:0000259" key="1">
    <source>
        <dbReference type="Pfam" id="PF12705"/>
    </source>
</evidence>
<sequence length="1017" mass="108925">MTGPVSSAADSAGAGALPAVSTNTEKLATFAAAIATRALPPGDGFFDAVAQAMLARIAAVRDDCGGSDDDFSAWLVLAPSLPIASELRQSFVRLAGRPVLLPHFDVLRRWAEAEPVADLPAAMTDSERLALLYDALRQRNWFDEGARWTIAGELAELFDELTVAAVVLPDDDAALAEQLARAYDTRLSTPLAFEARLVVELWRALSAIGRPDGAALQQLRLARLAATAARPMLVVLDAAPDEALSAAEREFLVRWAARQTVAVFYPQPRCHAATPVQAALDAAWPEVLAAHEATPPLIERARSLAATHPLSPLAERLALVSASGREAEAEAAVARVFAWLGEGRRRIALISQDRLTARRVRALLERDEVLVADETGWKLSTSRAAACVDALLKTVAGGAYHRDLLDLVKSPYVVGGMASSPEMAASDARETAIFVLEAAVRAASAVRGLPRIRHALRQFAASSARMEQAGAATHAGPAALAGAASLLDRVDAALTLLVDRPAPLARWIERLEKALDALGARAALRSDAAGAALLDLLALRHAELIEHRATFSFASWREWLSREFESGSFRDASVASPVVLTPLNAVALRRFDAALLLGGDARQLAPAASGAFFNQSVRRELGLRTHDDARREMRRDLELLLVSVPRVVVVWQSEIDGEANLPAPEIDVLSALHQLAWADDLRRAPLARAVRSLSGGDIPSGKFSPPVAHRAAPSAPAAAIPGRITVSSYATLLACPYRFFARSVLGLGAVDEVAETVDKSDYGALVHRVLERFHAQHASLESLSPEAAREALRRDTEQVFAPAIEENALALGWRLRWEKRLDAYLAWQGQREAEGWRWQQAETSVKRVFTLEDGTSLEVAGRIDRVDRLVEGAAASDVGSGTQGSTRNEAGVSLLDYKTRTAKAIRDGLADDVQLPAYALLWAGREPSRRDDGAAELPGGGARVLEAAYIALDDETVGAVAAAERDAEALADLARAHAQRLVHAFSALRAGAPLPAHGADSACRWCEMAGLCRREDV</sequence>
<organism evidence="2 3">
    <name type="scientific">Rhodocyclus tenuis</name>
    <name type="common">Rhodospirillum tenue</name>
    <dbReference type="NCBI Taxonomy" id="1066"/>
    <lineage>
        <taxon>Bacteria</taxon>
        <taxon>Pseudomonadati</taxon>
        <taxon>Pseudomonadota</taxon>
        <taxon>Betaproteobacteria</taxon>
        <taxon>Rhodocyclales</taxon>
        <taxon>Rhodocyclaceae</taxon>
        <taxon>Rhodocyclus</taxon>
    </lineage>
</organism>
<accession>A0A6L5JWC7</accession>
<gene>
    <name evidence="2" type="ORF">GHK24_01660</name>
</gene>
<dbReference type="InterPro" id="IPR038726">
    <property type="entry name" value="PDDEXK_AddAB-type"/>
</dbReference>
<dbReference type="Proteomes" id="UP000480275">
    <property type="component" value="Unassembled WGS sequence"/>
</dbReference>
<dbReference type="EMBL" id="WIXJ01000001">
    <property type="protein sequence ID" value="MQY50488.1"/>
    <property type="molecule type" value="Genomic_DNA"/>
</dbReference>
<keyword evidence="2" id="KW-0378">Hydrolase</keyword>
<keyword evidence="2" id="KW-0547">Nucleotide-binding</keyword>
<keyword evidence="2" id="KW-0067">ATP-binding</keyword>
<comment type="caution">
    <text evidence="2">The sequence shown here is derived from an EMBL/GenBank/DDBJ whole genome shotgun (WGS) entry which is preliminary data.</text>
</comment>
<dbReference type="SUPFAM" id="SSF52540">
    <property type="entry name" value="P-loop containing nucleoside triphosphate hydrolases"/>
    <property type="match status" value="1"/>
</dbReference>
<evidence type="ECO:0000313" key="2">
    <source>
        <dbReference type="EMBL" id="MQY50488.1"/>
    </source>
</evidence>
<dbReference type="Pfam" id="PF12705">
    <property type="entry name" value="PDDEXK_1"/>
    <property type="match status" value="1"/>
</dbReference>